<comment type="caution">
    <text evidence="2">The sequence shown here is derived from an EMBL/GenBank/DDBJ whole genome shotgun (WGS) entry which is preliminary data.</text>
</comment>
<evidence type="ECO:0000313" key="3">
    <source>
        <dbReference type="Proteomes" id="UP000440498"/>
    </source>
</evidence>
<name>A0A6A7N6F0_9BURK</name>
<dbReference type="AlphaFoldDB" id="A0A6A7N6F0"/>
<gene>
    <name evidence="2" type="ORF">GEV02_21195</name>
</gene>
<protein>
    <submittedName>
        <fullName evidence="2">Uncharacterized protein</fullName>
    </submittedName>
</protein>
<evidence type="ECO:0000256" key="1">
    <source>
        <dbReference type="SAM" id="MobiDB-lite"/>
    </source>
</evidence>
<proteinExistence type="predicted"/>
<dbReference type="RefSeq" id="WP_152839968.1">
    <property type="nucleotide sequence ID" value="NZ_WHUG01000009.1"/>
</dbReference>
<dbReference type="EMBL" id="WHUG01000009">
    <property type="protein sequence ID" value="MQA40673.1"/>
    <property type="molecule type" value="Genomic_DNA"/>
</dbReference>
<feature type="region of interest" description="Disordered" evidence="1">
    <location>
        <begin position="141"/>
        <end position="177"/>
    </location>
</feature>
<evidence type="ECO:0000313" key="2">
    <source>
        <dbReference type="EMBL" id="MQA40673.1"/>
    </source>
</evidence>
<reference evidence="2 3" key="1">
    <citation type="submission" date="2019-10" db="EMBL/GenBank/DDBJ databases">
        <title>Two novel species isolated from a subtropical stream in China.</title>
        <authorList>
            <person name="Lu H."/>
        </authorList>
    </citation>
    <scope>NUCLEOTIDE SEQUENCE [LARGE SCALE GENOMIC DNA]</scope>
    <source>
        <strain evidence="2 3">FT29W</strain>
    </source>
</reference>
<dbReference type="Proteomes" id="UP000440498">
    <property type="component" value="Unassembled WGS sequence"/>
</dbReference>
<keyword evidence="3" id="KW-1185">Reference proteome</keyword>
<organism evidence="2 3">
    <name type="scientific">Rugamonas aquatica</name>
    <dbReference type="NCBI Taxonomy" id="2743357"/>
    <lineage>
        <taxon>Bacteria</taxon>
        <taxon>Pseudomonadati</taxon>
        <taxon>Pseudomonadota</taxon>
        <taxon>Betaproteobacteria</taxon>
        <taxon>Burkholderiales</taxon>
        <taxon>Oxalobacteraceae</taxon>
        <taxon>Telluria group</taxon>
        <taxon>Rugamonas</taxon>
    </lineage>
</organism>
<accession>A0A6A7N6F0</accession>
<sequence length="177" mass="19263">MSADQASPPPHPELGVALFDALAFPGPRSTQPLKHSWRVLRGADQLAAVYTSNVPNYHVAEFALNQHLLAHGDAERDALLTWLNQQKANAGGRYAKPHQLGKAVDWCRLGFPTLPSALTFLNELRSNLLLRQPSARWIPSGGAPAAPSLMDDSMAPDPALDSDHGIATVRNRTNEEY</sequence>